<dbReference type="EMBL" id="CP042829">
    <property type="protein sequence ID" value="QFG03644.1"/>
    <property type="molecule type" value="Genomic_DNA"/>
</dbReference>
<sequence length="469" mass="51181">MTRRSTMPEMVGGVTPRREASSPAVTPGSSRTRKRTRSWAVVRPISAHARKRRGSNRLTVSPKSRIAASTALSDAGGDCTGRLECRSSVRRELYHRRRLASSPAGAGILGVMALDLDPGTAALGNPRLIAAIVAEMDGGAIPFQRFMELALYHPEHGYYRKRGRIGRQGDFLTSPVIHPMFGWAVAGWCREAWERLGRPSPFTIFEPGAGEGHLARAVLDWAEGRDPAFAAAIRYIALEPNSPGDDPRVSWQTPPAAPAEAGVVVANELFDAFPVRLFEATPRGPAEVYVRWDGEQFVEERGPIATIDDAPAEGRFEVNPAAYPAMASLCGLVERGAVLVFDYGYPQEELWAPWRTQGTLLCFYRHTAHENPYIHVGEQDLTAHVNLSELLAAIDDAGMQAWGPVSQREFLYSLGLPGLVEAARGDLQEYFTRRRALEQLTDGAGLGRIRVIAGTRGIEGAPPGFEPLP</sequence>
<keyword evidence="2" id="KW-0808">Transferase</keyword>
<evidence type="ECO:0000313" key="5">
    <source>
        <dbReference type="Proteomes" id="UP000326331"/>
    </source>
</evidence>
<reference evidence="4 5" key="1">
    <citation type="submission" date="2019-08" db="EMBL/GenBank/DDBJ databases">
        <authorList>
            <person name="Toschakov S.V."/>
        </authorList>
    </citation>
    <scope>NUCLEOTIDE SEQUENCE [LARGE SCALE GENOMIC DNA]</scope>
    <source>
        <strain evidence="4 5">3753O</strain>
    </source>
</reference>
<dbReference type="PANTHER" id="PTHR12049:SF7">
    <property type="entry name" value="PROTEIN ARGININE METHYLTRANSFERASE NDUFAF7, MITOCHONDRIAL"/>
    <property type="match status" value="1"/>
</dbReference>
<gene>
    <name evidence="4" type="ORF">Tbon_10160</name>
</gene>
<feature type="region of interest" description="Disordered" evidence="3">
    <location>
        <begin position="1"/>
        <end position="37"/>
    </location>
</feature>
<dbReference type="Proteomes" id="UP000326331">
    <property type="component" value="Chromosome"/>
</dbReference>
<dbReference type="Gene3D" id="3.40.50.12710">
    <property type="match status" value="1"/>
</dbReference>
<evidence type="ECO:0000256" key="2">
    <source>
        <dbReference type="ARBA" id="ARBA00022679"/>
    </source>
</evidence>
<keyword evidence="5" id="KW-1185">Reference proteome</keyword>
<dbReference type="InterPro" id="IPR038375">
    <property type="entry name" value="NDUFAF7_sf"/>
</dbReference>
<protein>
    <recommendedName>
        <fullName evidence="6">SAM-dependent methyltransferase</fullName>
    </recommendedName>
</protein>
<organism evidence="4 5">
    <name type="scientific">Tepidiforma bonchosmolovskayae</name>
    <dbReference type="NCBI Taxonomy" id="2601677"/>
    <lineage>
        <taxon>Bacteria</taxon>
        <taxon>Bacillati</taxon>
        <taxon>Chloroflexota</taxon>
        <taxon>Tepidiformia</taxon>
        <taxon>Tepidiformales</taxon>
        <taxon>Tepidiformaceae</taxon>
        <taxon>Tepidiforma</taxon>
    </lineage>
</organism>
<evidence type="ECO:0000256" key="1">
    <source>
        <dbReference type="ARBA" id="ARBA00022603"/>
    </source>
</evidence>
<reference evidence="4 5" key="2">
    <citation type="submission" date="2019-10" db="EMBL/GenBank/DDBJ databases">
        <title>Thermopilla bonchosmolovskayae gen. nov., sp. nov., a moderately thermophilic Chloroflexi bacterium from a Chukotka hot spring (Arctic, Russia), representing a novel classis Thermopillaia, which include previously uncultivated lineage OLB14.</title>
        <authorList>
            <person name="Kochetkova T.V."/>
            <person name="Zayulina K.S."/>
            <person name="Zhigarkov V.S."/>
            <person name="Minaev N.V."/>
            <person name="Novikov A."/>
            <person name="Toshchakov S.V."/>
            <person name="Elcheninov A.G."/>
            <person name="Kublanov I.V."/>
        </authorList>
    </citation>
    <scope>NUCLEOTIDE SEQUENCE [LARGE SCALE GENOMIC DNA]</scope>
    <source>
        <strain evidence="4 5">3753O</strain>
    </source>
</reference>
<evidence type="ECO:0000256" key="3">
    <source>
        <dbReference type="SAM" id="MobiDB-lite"/>
    </source>
</evidence>
<evidence type="ECO:0008006" key="6">
    <source>
        <dbReference type="Google" id="ProtNLM"/>
    </source>
</evidence>
<dbReference type="InterPro" id="IPR003788">
    <property type="entry name" value="NDUFAF7"/>
</dbReference>
<keyword evidence="1" id="KW-0489">Methyltransferase</keyword>
<dbReference type="Pfam" id="PF02636">
    <property type="entry name" value="Methyltransf_28"/>
    <property type="match status" value="1"/>
</dbReference>
<evidence type="ECO:0000313" key="4">
    <source>
        <dbReference type="EMBL" id="QFG03644.1"/>
    </source>
</evidence>
<proteinExistence type="predicted"/>
<dbReference type="InterPro" id="IPR029063">
    <property type="entry name" value="SAM-dependent_MTases_sf"/>
</dbReference>
<dbReference type="PANTHER" id="PTHR12049">
    <property type="entry name" value="PROTEIN ARGININE METHYLTRANSFERASE NDUFAF7, MITOCHONDRIAL"/>
    <property type="match status" value="1"/>
</dbReference>
<accession>A0ABX6C2Y2</accession>
<name>A0ABX6C2Y2_9CHLR</name>
<dbReference type="SUPFAM" id="SSF53335">
    <property type="entry name" value="S-adenosyl-L-methionine-dependent methyltransferases"/>
    <property type="match status" value="1"/>
</dbReference>